<dbReference type="Proteomes" id="UP001206595">
    <property type="component" value="Unassembled WGS sequence"/>
</dbReference>
<dbReference type="Pfam" id="PF21307">
    <property type="entry name" value="Glyco_hydro_95_C"/>
    <property type="match status" value="1"/>
</dbReference>
<dbReference type="InterPro" id="IPR008928">
    <property type="entry name" value="6-hairpin_glycosidase_sf"/>
</dbReference>
<feature type="domain" description="Alpha fucosidase A-like C-terminal" evidence="3">
    <location>
        <begin position="739"/>
        <end position="836"/>
    </location>
</feature>
<dbReference type="AlphaFoldDB" id="A0AAD5EEV0"/>
<sequence length="837" mass="92194">MQLSHHFLGIVAFQLAAAIVPTKATTVTGAQSPPPSTSGNLLWYNDVSGDEWVSQGLPIGNGYQAAMVFSGVDSDRIQLNQDSLWTGGPFQNKSYTGNNADPSQKAMKAAGIASLRKKIWSKGQVPVEDATTLYGSFDNYGSYRYLTNLYINATNSSHEVSSYRRWLDLDTALAGSSYGMPDGSTVNKTSFCSYPDQVCVFNTMTTGSLNRVYTVGFSNDDSGPPPNMTCNGSNGMILRGKADDTATSMIFEGQLVVATQEGKVSCKNGVITVQGSKQFTAVVSSGTNFKQDNGNAAAKFSFKGPDPHGQVTKIIKKAAAKTFDSLLSTHVTDYKRLYNNFKLSWNAQIVERPTNLQVAKYRVDANNPYLEWLAFNYGRYLLIASSRPGSLPANLQGKWADGLSPPWSADYHLDINLQMNYWAAQTTGLSETALPMVEYLAKNYIPRGKQTADIHYSARGFIAHEENNIFGSTGPRSGGEYAIFPLGSTWMSMQAWDHFDYTQDTKWLQSQGWDILKESSLFWIDYLTLDKHTNDGLLVAAPCGSSEHGNVTFGCTEFQNVIWETFQNTRKAFQFAKDSNASFLTELESTINKTDKGLYVGSWGQLQEWKLDLDLPDDQHRHLSNLISLFPGYLVSSIEPKFKSAAEVSLIHRGPGIEDSDAGWEKVWRSGCWAALGNATQAKYELQLTIQRDFTENLFDNYTSTIFQIDANLGYPAAVMQMLFQDPDTVVGGRESALFKLLPAWPSAWSTQGGGVSGLRGRGGYRLSFEWNDKNAIKSLHIEADKAPADRQIEIVVDSWIGGRPKIVSSDGEKLALSISGSTVSFIARSQKSYTIE</sequence>
<dbReference type="PIRSF" id="PIRSF007663">
    <property type="entry name" value="UCP007663"/>
    <property type="match status" value="1"/>
</dbReference>
<protein>
    <recommendedName>
        <fullName evidence="7">Glycosyl hydrolase family 95 N-terminal domain-containing protein</fullName>
    </recommendedName>
</protein>
<keyword evidence="1" id="KW-0732">Signal</keyword>
<dbReference type="Pfam" id="PF22124">
    <property type="entry name" value="Glyco_hydro_95_cat"/>
    <property type="match status" value="1"/>
</dbReference>
<proteinExistence type="predicted"/>
<evidence type="ECO:0000259" key="4">
    <source>
        <dbReference type="Pfam" id="PF22124"/>
    </source>
</evidence>
<evidence type="ECO:0000259" key="3">
    <source>
        <dbReference type="Pfam" id="PF21307"/>
    </source>
</evidence>
<dbReference type="Gene3D" id="1.50.10.10">
    <property type="match status" value="1"/>
</dbReference>
<dbReference type="RefSeq" id="XP_051446655.1">
    <property type="nucleotide sequence ID" value="XM_051593302.1"/>
</dbReference>
<feature type="domain" description="Glycosyl hydrolase family 95 catalytic" evidence="4">
    <location>
        <begin position="323"/>
        <end position="723"/>
    </location>
</feature>
<dbReference type="GO" id="GO:0004560">
    <property type="term" value="F:alpha-L-fucosidase activity"/>
    <property type="evidence" value="ECO:0007669"/>
    <property type="project" value="InterPro"/>
</dbReference>
<dbReference type="Pfam" id="PF14498">
    <property type="entry name" value="Glyco_hyd_65N_2"/>
    <property type="match status" value="1"/>
</dbReference>
<feature type="chain" id="PRO_5041966599" description="Glycosyl hydrolase family 95 N-terminal domain-containing protein" evidence="1">
    <location>
        <begin position="25"/>
        <end position="837"/>
    </location>
</feature>
<dbReference type="InterPro" id="IPR054363">
    <property type="entry name" value="GH95_cat"/>
</dbReference>
<reference evidence="5" key="2">
    <citation type="journal article" date="2022" name="Proc. Natl. Acad. Sci. U.S.A.">
        <title>Diploid-dominant life cycles characterize the early evolution of Fungi.</title>
        <authorList>
            <person name="Amses K.R."/>
            <person name="Simmons D.R."/>
            <person name="Longcore J.E."/>
            <person name="Mondo S.J."/>
            <person name="Seto K."/>
            <person name="Jeronimo G.H."/>
            <person name="Bonds A.E."/>
            <person name="Quandt C.A."/>
            <person name="Davis W.J."/>
            <person name="Chang Y."/>
            <person name="Federici B.A."/>
            <person name="Kuo A."/>
            <person name="LaButti K."/>
            <person name="Pangilinan J."/>
            <person name="Andreopoulos W."/>
            <person name="Tritt A."/>
            <person name="Riley R."/>
            <person name="Hundley H."/>
            <person name="Johnson J."/>
            <person name="Lipzen A."/>
            <person name="Barry K."/>
            <person name="Lang B.F."/>
            <person name="Cuomo C.A."/>
            <person name="Buchler N.E."/>
            <person name="Grigoriev I.V."/>
            <person name="Spatafora J.W."/>
            <person name="Stajich J.E."/>
            <person name="James T.Y."/>
        </authorList>
    </citation>
    <scope>NUCLEOTIDE SEQUENCE</scope>
    <source>
        <strain evidence="5">AG</strain>
    </source>
</reference>
<feature type="domain" description="Glycosyl hydrolase family 95 N-terminal" evidence="2">
    <location>
        <begin position="42"/>
        <end position="291"/>
    </location>
</feature>
<dbReference type="InterPro" id="IPR012341">
    <property type="entry name" value="6hp_glycosidase-like_sf"/>
</dbReference>
<evidence type="ECO:0008006" key="7">
    <source>
        <dbReference type="Google" id="ProtNLM"/>
    </source>
</evidence>
<gene>
    <name evidence="5" type="ORF">K450DRAFT_278743</name>
</gene>
<dbReference type="SUPFAM" id="SSF48208">
    <property type="entry name" value="Six-hairpin glycosidases"/>
    <property type="match status" value="1"/>
</dbReference>
<organism evidence="5 6">
    <name type="scientific">Umbelopsis ramanniana AG</name>
    <dbReference type="NCBI Taxonomy" id="1314678"/>
    <lineage>
        <taxon>Eukaryota</taxon>
        <taxon>Fungi</taxon>
        <taxon>Fungi incertae sedis</taxon>
        <taxon>Mucoromycota</taxon>
        <taxon>Mucoromycotina</taxon>
        <taxon>Umbelopsidomycetes</taxon>
        <taxon>Umbelopsidales</taxon>
        <taxon>Umbelopsidaceae</taxon>
        <taxon>Umbelopsis</taxon>
    </lineage>
</organism>
<dbReference type="GeneID" id="75918644"/>
<evidence type="ECO:0000313" key="5">
    <source>
        <dbReference type="EMBL" id="KAI8581651.1"/>
    </source>
</evidence>
<dbReference type="InterPro" id="IPR027414">
    <property type="entry name" value="GH95_N_dom"/>
</dbReference>
<dbReference type="GO" id="GO:0005975">
    <property type="term" value="P:carbohydrate metabolic process"/>
    <property type="evidence" value="ECO:0007669"/>
    <property type="project" value="InterPro"/>
</dbReference>
<dbReference type="PANTHER" id="PTHR31084">
    <property type="entry name" value="ALPHA-L-FUCOSIDASE 2"/>
    <property type="match status" value="1"/>
</dbReference>
<reference evidence="5" key="1">
    <citation type="submission" date="2021-06" db="EMBL/GenBank/DDBJ databases">
        <authorList>
            <consortium name="DOE Joint Genome Institute"/>
            <person name="Mondo S.J."/>
            <person name="Amses K.R."/>
            <person name="Simmons D.R."/>
            <person name="Longcore J.E."/>
            <person name="Seto K."/>
            <person name="Alves G.H."/>
            <person name="Bonds A.E."/>
            <person name="Quandt C.A."/>
            <person name="Davis W.J."/>
            <person name="Chang Y."/>
            <person name="Letcher P.M."/>
            <person name="Powell M.J."/>
            <person name="Kuo A."/>
            <person name="Labutti K."/>
            <person name="Pangilinan J."/>
            <person name="Andreopoulos W."/>
            <person name="Tritt A."/>
            <person name="Riley R."/>
            <person name="Hundley H."/>
            <person name="Johnson J."/>
            <person name="Lipzen A."/>
            <person name="Barry K."/>
            <person name="Berbee M.L."/>
            <person name="Buchler N.E."/>
            <person name="Grigoriev I.V."/>
            <person name="Spatafora J.W."/>
            <person name="Stajich J.E."/>
            <person name="James T.Y."/>
        </authorList>
    </citation>
    <scope>NUCLEOTIDE SEQUENCE</scope>
    <source>
        <strain evidence="5">AG</strain>
    </source>
</reference>
<dbReference type="PANTHER" id="PTHR31084:SF3">
    <property type="entry name" value="ALPHA-FUCOSIDASE A"/>
    <property type="match status" value="1"/>
</dbReference>
<feature type="signal peptide" evidence="1">
    <location>
        <begin position="1"/>
        <end position="24"/>
    </location>
</feature>
<comment type="caution">
    <text evidence="5">The sequence shown here is derived from an EMBL/GenBank/DDBJ whole genome shotgun (WGS) entry which is preliminary data.</text>
</comment>
<evidence type="ECO:0000256" key="1">
    <source>
        <dbReference type="SAM" id="SignalP"/>
    </source>
</evidence>
<name>A0AAD5EEV0_UMBRA</name>
<dbReference type="EMBL" id="MU620904">
    <property type="protein sequence ID" value="KAI8581651.1"/>
    <property type="molecule type" value="Genomic_DNA"/>
</dbReference>
<dbReference type="InterPro" id="IPR016518">
    <property type="entry name" value="Alpha-L-fucosidase"/>
</dbReference>
<dbReference type="InterPro" id="IPR049053">
    <property type="entry name" value="AFCA-like_C"/>
</dbReference>
<evidence type="ECO:0000259" key="2">
    <source>
        <dbReference type="Pfam" id="PF14498"/>
    </source>
</evidence>
<evidence type="ECO:0000313" key="6">
    <source>
        <dbReference type="Proteomes" id="UP001206595"/>
    </source>
</evidence>
<accession>A0AAD5EEV0</accession>
<keyword evidence="6" id="KW-1185">Reference proteome</keyword>